<protein>
    <submittedName>
        <fullName evidence="1">Uncharacterized protein</fullName>
    </submittedName>
</protein>
<reference evidence="1" key="1">
    <citation type="submission" date="2023-05" db="EMBL/GenBank/DDBJ databases">
        <authorList>
            <consortium name="ELIXIR-Norway"/>
        </authorList>
    </citation>
    <scope>NUCLEOTIDE SEQUENCE</scope>
</reference>
<dbReference type="EMBL" id="OX596112">
    <property type="protein sequence ID" value="CAI9704884.1"/>
    <property type="molecule type" value="Genomic_DNA"/>
</dbReference>
<accession>A0ACB0EWF0</accession>
<evidence type="ECO:0000313" key="1">
    <source>
        <dbReference type="EMBL" id="CAI9704884.1"/>
    </source>
</evidence>
<organism evidence="1 2">
    <name type="scientific">Rangifer tarandus platyrhynchus</name>
    <name type="common">Svalbard reindeer</name>
    <dbReference type="NCBI Taxonomy" id="3082113"/>
    <lineage>
        <taxon>Eukaryota</taxon>
        <taxon>Metazoa</taxon>
        <taxon>Chordata</taxon>
        <taxon>Craniata</taxon>
        <taxon>Vertebrata</taxon>
        <taxon>Euteleostomi</taxon>
        <taxon>Mammalia</taxon>
        <taxon>Eutheria</taxon>
        <taxon>Laurasiatheria</taxon>
        <taxon>Artiodactyla</taxon>
        <taxon>Ruminantia</taxon>
        <taxon>Pecora</taxon>
        <taxon>Cervidae</taxon>
        <taxon>Odocoileinae</taxon>
        <taxon>Rangifer</taxon>
    </lineage>
</organism>
<sequence>MRACPPAVRALGPVRALPAAAATAATRALPRPRLRGPPPGPWAARRSGSAERSAGPGCRPEASESEDRRAGASLPDAEQQRPPPPPRLPLWEGTLPMVSPAHGLLAGVLSLWTGRRSHTPQWEALPSPDPAPTIEAPKHRRSSACEQDPLAPAPVAQPWAAHARRAGPHLPCTYSSVTSATPSPAWELTPRAGTETVATVPRAVSAP</sequence>
<evidence type="ECO:0000313" key="2">
    <source>
        <dbReference type="Proteomes" id="UP001162501"/>
    </source>
</evidence>
<gene>
    <name evidence="1" type="ORF">MRATA1EN3_LOCUS16097</name>
</gene>
<dbReference type="Proteomes" id="UP001162501">
    <property type="component" value="Chromosome 28"/>
</dbReference>
<name>A0ACB0EWF0_RANTA</name>
<proteinExistence type="predicted"/>